<dbReference type="PIRSF" id="PIRSF021332">
    <property type="entry name" value="DUF1054"/>
    <property type="match status" value="1"/>
</dbReference>
<dbReference type="SUPFAM" id="SSF142913">
    <property type="entry name" value="YktB/PF0168-like"/>
    <property type="match status" value="1"/>
</dbReference>
<dbReference type="STRING" id="1122154.SAMN02746068_00819"/>
<dbReference type="OrthoDB" id="9812818at2"/>
<evidence type="ECO:0000313" key="4">
    <source>
        <dbReference type="Proteomes" id="UP000218979"/>
    </source>
</evidence>
<dbReference type="EMBL" id="JXJT01000006">
    <property type="protein sequence ID" value="PCS04014.1"/>
    <property type="molecule type" value="Genomic_DNA"/>
</dbReference>
<dbReference type="RefSeq" id="WP_031365413.1">
    <property type="nucleotide sequence ID" value="NZ_FPKS01000003.1"/>
</dbReference>
<keyword evidence="4" id="KW-1185">Reference proteome</keyword>
<dbReference type="Proteomes" id="UP000218979">
    <property type="component" value="Unassembled WGS sequence"/>
</dbReference>
<gene>
    <name evidence="1" type="ORF">RR45_GL001833</name>
    <name evidence="2" type="ORF">SAMN02746068_00819</name>
</gene>
<evidence type="ECO:0000313" key="2">
    <source>
        <dbReference type="EMBL" id="SFZ73264.1"/>
    </source>
</evidence>
<dbReference type="Proteomes" id="UP000185655">
    <property type="component" value="Unassembled WGS sequence"/>
</dbReference>
<dbReference type="Gene3D" id="3.30.930.20">
    <property type="entry name" value="Protein of unknown function DUF1054"/>
    <property type="match status" value="1"/>
</dbReference>
<dbReference type="EMBL" id="FPKS01000003">
    <property type="protein sequence ID" value="SFZ73264.1"/>
    <property type="molecule type" value="Genomic_DNA"/>
</dbReference>
<evidence type="ECO:0000313" key="1">
    <source>
        <dbReference type="EMBL" id="PCS04014.1"/>
    </source>
</evidence>
<reference evidence="2 3" key="2">
    <citation type="submission" date="2016-11" db="EMBL/GenBank/DDBJ databases">
        <authorList>
            <person name="Jaros S."/>
            <person name="Januszkiewicz K."/>
            <person name="Wedrychowicz H."/>
        </authorList>
    </citation>
    <scope>NUCLEOTIDE SEQUENCE [LARGE SCALE GENOMIC DNA]</scope>
    <source>
        <strain evidence="2 3">DSM 22330</strain>
    </source>
</reference>
<evidence type="ECO:0000313" key="3">
    <source>
        <dbReference type="Proteomes" id="UP000185655"/>
    </source>
</evidence>
<protein>
    <submittedName>
        <fullName evidence="2">Uncharacterized protein YktB, UPF0637 family</fullName>
    </submittedName>
</protein>
<name>A0A1K2H8Z7_9LACT</name>
<organism evidence="2 3">
    <name type="scientific">Pseudolactococcus chungangensis CAU 28 = DSM 22330</name>
    <dbReference type="NCBI Taxonomy" id="1122154"/>
    <lineage>
        <taxon>Bacteria</taxon>
        <taxon>Bacillati</taxon>
        <taxon>Bacillota</taxon>
        <taxon>Bacilli</taxon>
        <taxon>Lactobacillales</taxon>
        <taxon>Streptococcaceae</taxon>
        <taxon>Pseudolactococcus</taxon>
    </lineage>
</organism>
<dbReference type="InterPro" id="IPR053707">
    <property type="entry name" value="UPF0637_domain_sf"/>
</dbReference>
<accession>A0A1K2H8Z7</accession>
<dbReference type="Pfam" id="PF06335">
    <property type="entry name" value="DUF1054"/>
    <property type="match status" value="1"/>
</dbReference>
<sequence>MKCFNEESFKVFDVEGLDERMVAIRANIQPIFAEIMAEVSARLSDDVGYETFVHIAQHRRRTRYAPENTWSAISDNKRGYKSQAHLQLGIWDNYVFMYLSIIDNPAKREQYADYLAEHHEFPDDFVYSLDHTKSEFFSVTAGVEKGIQRLHDVKKGEFEVGRIISRDAKIWQEDPQTYILETFKTLFPLYQHLNA</sequence>
<reference evidence="1 4" key="1">
    <citation type="submission" date="2014-12" db="EMBL/GenBank/DDBJ databases">
        <title>Draft genome sequences of 10 type strains of Lactococcus.</title>
        <authorList>
            <person name="Sun Z."/>
            <person name="Zhong Z."/>
            <person name="Liu W."/>
            <person name="Zhang W."/>
            <person name="Zhang H."/>
        </authorList>
    </citation>
    <scope>NUCLEOTIDE SEQUENCE [LARGE SCALE GENOMIC DNA]</scope>
    <source>
        <strain evidence="1 4">DSM 22330</strain>
    </source>
</reference>
<dbReference type="InterPro" id="IPR009403">
    <property type="entry name" value="UPF0637"/>
</dbReference>
<proteinExistence type="predicted"/>
<dbReference type="AlphaFoldDB" id="A0A1K2H8Z7"/>